<proteinExistence type="predicted"/>
<evidence type="ECO:0000313" key="3">
    <source>
        <dbReference type="Proteomes" id="UP000192042"/>
    </source>
</evidence>
<protein>
    <submittedName>
        <fullName evidence="2">Uncharacterized protein</fullName>
    </submittedName>
</protein>
<reference evidence="2 3" key="1">
    <citation type="submission" date="2017-03" db="EMBL/GenBank/DDBJ databases">
        <authorList>
            <person name="Afonso C.L."/>
            <person name="Miller P.J."/>
            <person name="Scott M.A."/>
            <person name="Spackman E."/>
            <person name="Goraichik I."/>
            <person name="Dimitrov K.M."/>
            <person name="Suarez D.L."/>
            <person name="Swayne D.E."/>
        </authorList>
    </citation>
    <scope>NUCLEOTIDE SEQUENCE [LARGE SCALE GENOMIC DNA]</scope>
    <source>
        <strain evidence="2">Genome sequencing of Nitrospira japonica strain NJ11</strain>
    </source>
</reference>
<dbReference type="KEGG" id="nja:NSJP_0363"/>
<name>A0A1W1I0L1_9BACT</name>
<gene>
    <name evidence="2" type="ORF">NSJP_0363</name>
</gene>
<evidence type="ECO:0000256" key="1">
    <source>
        <dbReference type="SAM" id="MobiDB-lite"/>
    </source>
</evidence>
<feature type="region of interest" description="Disordered" evidence="1">
    <location>
        <begin position="1"/>
        <end position="40"/>
    </location>
</feature>
<accession>A0A1W1I0L1</accession>
<dbReference type="Proteomes" id="UP000192042">
    <property type="component" value="Chromosome I"/>
</dbReference>
<sequence length="56" mass="6157">MKLWLNRGEETVDSTEGTRDEMDSGSANAPAGAHGDDDPVRYRHRDVVLARVCSLV</sequence>
<organism evidence="2 3">
    <name type="scientific">Nitrospira japonica</name>
    <dbReference type="NCBI Taxonomy" id="1325564"/>
    <lineage>
        <taxon>Bacteria</taxon>
        <taxon>Pseudomonadati</taxon>
        <taxon>Nitrospirota</taxon>
        <taxon>Nitrospiria</taxon>
        <taxon>Nitrospirales</taxon>
        <taxon>Nitrospiraceae</taxon>
        <taxon>Nitrospira</taxon>
    </lineage>
</organism>
<keyword evidence="3" id="KW-1185">Reference proteome</keyword>
<evidence type="ECO:0000313" key="2">
    <source>
        <dbReference type="EMBL" id="SLM46535.1"/>
    </source>
</evidence>
<dbReference type="EMBL" id="LT828648">
    <property type="protein sequence ID" value="SLM46535.1"/>
    <property type="molecule type" value="Genomic_DNA"/>
</dbReference>
<dbReference type="AlphaFoldDB" id="A0A1W1I0L1"/>